<sequence>MASKPNPRTPSEWARAARSERLDPDSVTPFVRTYKSASVLKYAEFLNLKVLWDERGFKEFKIGDFVHEDIKIEAGRIDFTVLQRNVSTVRDDDPHPKVPFRTGNFPPPNGLFTTFQYFTYLTVLCKGQTVRASPKISRPERQRNQVTYDDSIPDISLLSLGDSPRTPSNWTPPEIDEVDTPYIGQQPPRTEYEATVNMGLITMLCAVRLHCPSLAEGHWLPDPKPFYLHDPTADGSPVLFQARVDGFLSKTGDFGTALAIVEVKPYPRDKGHRRTIEWQEAAQMAAWVSETRSSRKGTLSSPPGVRRRFMISQDYNEIYVTVAEYDANYQDYISGPSRSDSPHDTHSLMRGHQPMHLGTKEKESRQIKEGIPEATGTRAQASPAPTVQPLPSVQSTTNRRVLDSPQLLPVGALPNPFEVLLRLAAGRLRTTTHQVPLRLLCIRTVDSYR</sequence>
<evidence type="ECO:0000313" key="2">
    <source>
        <dbReference type="EMBL" id="KIH88137.1"/>
    </source>
</evidence>
<accession>A0A0C2IT33</accession>
<comment type="caution">
    <text evidence="2">The sequence shown here is derived from an EMBL/GenBank/DDBJ whole genome shotgun (WGS) entry which is preliminary data.</text>
</comment>
<gene>
    <name evidence="2" type="ORF">SPBR_07174</name>
</gene>
<feature type="compositionally biased region" description="Basic and acidic residues" evidence="1">
    <location>
        <begin position="358"/>
        <end position="371"/>
    </location>
</feature>
<feature type="compositionally biased region" description="Polar residues" evidence="1">
    <location>
        <begin position="377"/>
        <end position="394"/>
    </location>
</feature>
<dbReference type="AlphaFoldDB" id="A0A0C2IT33"/>
<protein>
    <submittedName>
        <fullName evidence="2">Uncharacterized protein</fullName>
    </submittedName>
</protein>
<dbReference type="OrthoDB" id="4583057at2759"/>
<feature type="region of interest" description="Disordered" evidence="1">
    <location>
        <begin position="158"/>
        <end position="187"/>
    </location>
</feature>
<dbReference type="EMBL" id="AWTV01000009">
    <property type="protein sequence ID" value="KIH88137.1"/>
    <property type="molecule type" value="Genomic_DNA"/>
</dbReference>
<dbReference type="Proteomes" id="UP000031575">
    <property type="component" value="Unassembled WGS sequence"/>
</dbReference>
<evidence type="ECO:0000256" key="1">
    <source>
        <dbReference type="SAM" id="MobiDB-lite"/>
    </source>
</evidence>
<proteinExistence type="predicted"/>
<dbReference type="RefSeq" id="XP_040616147.1">
    <property type="nucleotide sequence ID" value="XM_040765428.1"/>
</dbReference>
<feature type="region of interest" description="Disordered" evidence="1">
    <location>
        <begin position="334"/>
        <end position="394"/>
    </location>
</feature>
<dbReference type="HOGENOM" id="CLU_609991_0_0_1"/>
<dbReference type="VEuPathDB" id="FungiDB:SPBR_07174"/>
<evidence type="ECO:0000313" key="3">
    <source>
        <dbReference type="Proteomes" id="UP000031575"/>
    </source>
</evidence>
<organism evidence="2 3">
    <name type="scientific">Sporothrix brasiliensis 5110</name>
    <dbReference type="NCBI Taxonomy" id="1398154"/>
    <lineage>
        <taxon>Eukaryota</taxon>
        <taxon>Fungi</taxon>
        <taxon>Dikarya</taxon>
        <taxon>Ascomycota</taxon>
        <taxon>Pezizomycotina</taxon>
        <taxon>Sordariomycetes</taxon>
        <taxon>Sordariomycetidae</taxon>
        <taxon>Ophiostomatales</taxon>
        <taxon>Ophiostomataceae</taxon>
        <taxon>Sporothrix</taxon>
    </lineage>
</organism>
<reference evidence="2 3" key="1">
    <citation type="journal article" date="2014" name="BMC Genomics">
        <title>Comparative genomics of the major fungal agents of human and animal Sporotrichosis: Sporothrix schenckii and Sporothrix brasiliensis.</title>
        <authorList>
            <person name="Teixeira M.M."/>
            <person name="de Almeida L.G."/>
            <person name="Kubitschek-Barreira P."/>
            <person name="Alves F.L."/>
            <person name="Kioshima E.S."/>
            <person name="Abadio A.K."/>
            <person name="Fernandes L."/>
            <person name="Derengowski L.S."/>
            <person name="Ferreira K.S."/>
            <person name="Souza R.C."/>
            <person name="Ruiz J.C."/>
            <person name="de Andrade N.C."/>
            <person name="Paes H.C."/>
            <person name="Nicola A.M."/>
            <person name="Albuquerque P."/>
            <person name="Gerber A.L."/>
            <person name="Martins V.P."/>
            <person name="Peconick L.D."/>
            <person name="Neto A.V."/>
            <person name="Chaucanez C.B."/>
            <person name="Silva P.A."/>
            <person name="Cunha O.L."/>
            <person name="de Oliveira F.F."/>
            <person name="dos Santos T.C."/>
            <person name="Barros A.L."/>
            <person name="Soares M.A."/>
            <person name="de Oliveira L.M."/>
            <person name="Marini M.M."/>
            <person name="Villalobos-Duno H."/>
            <person name="Cunha M.M."/>
            <person name="de Hoog S."/>
            <person name="da Silveira J.F."/>
            <person name="Henrissat B."/>
            <person name="Nino-Vega G.A."/>
            <person name="Cisalpino P.S."/>
            <person name="Mora-Montes H.M."/>
            <person name="Almeida S.R."/>
            <person name="Stajich J.E."/>
            <person name="Lopes-Bezerra L.M."/>
            <person name="Vasconcelos A.T."/>
            <person name="Felipe M.S."/>
        </authorList>
    </citation>
    <scope>NUCLEOTIDE SEQUENCE [LARGE SCALE GENOMIC DNA]</scope>
    <source>
        <strain evidence="2 3">5110</strain>
    </source>
</reference>
<name>A0A0C2IT33_9PEZI</name>
<keyword evidence="3" id="KW-1185">Reference proteome</keyword>
<dbReference type="GeneID" id="63680349"/>